<dbReference type="Pfam" id="PF13671">
    <property type="entry name" value="AAA_33"/>
    <property type="match status" value="1"/>
</dbReference>
<reference evidence="10 11" key="1">
    <citation type="journal article" date="2024" name="J Genomics">
        <title>Draft genome sequencing and assembly of Favolaschia claudopus CIRM-BRFM 2984 isolated from oak limbs.</title>
        <authorList>
            <person name="Navarro D."/>
            <person name="Drula E."/>
            <person name="Chaduli D."/>
            <person name="Cazenave R."/>
            <person name="Ahrendt S."/>
            <person name="Wang J."/>
            <person name="Lipzen A."/>
            <person name="Daum C."/>
            <person name="Barry K."/>
            <person name="Grigoriev I.V."/>
            <person name="Favel A."/>
            <person name="Rosso M.N."/>
            <person name="Martin F."/>
        </authorList>
    </citation>
    <scope>NUCLEOTIDE SEQUENCE [LARGE SCALE GENOMIC DNA]</scope>
    <source>
        <strain evidence="10 11">CIRM-BRFM 2984</strain>
    </source>
</reference>
<keyword evidence="4" id="KW-0808">Transferase</keyword>
<organism evidence="10 11">
    <name type="scientific">Favolaschia claudopus</name>
    <dbReference type="NCBI Taxonomy" id="2862362"/>
    <lineage>
        <taxon>Eukaryota</taxon>
        <taxon>Fungi</taxon>
        <taxon>Dikarya</taxon>
        <taxon>Basidiomycota</taxon>
        <taxon>Agaricomycotina</taxon>
        <taxon>Agaricomycetes</taxon>
        <taxon>Agaricomycetidae</taxon>
        <taxon>Agaricales</taxon>
        <taxon>Marasmiineae</taxon>
        <taxon>Mycenaceae</taxon>
        <taxon>Favolaschia</taxon>
    </lineage>
</organism>
<protein>
    <recommendedName>
        <fullName evidence="3">gluconokinase</fullName>
        <ecNumber evidence="3">2.7.1.12</ecNumber>
    </recommendedName>
    <alternativeName>
        <fullName evidence="8">Gluconate kinase</fullName>
    </alternativeName>
</protein>
<dbReference type="GO" id="GO:0005737">
    <property type="term" value="C:cytoplasm"/>
    <property type="evidence" value="ECO:0007669"/>
    <property type="project" value="TreeGrafter"/>
</dbReference>
<dbReference type="Gene3D" id="3.40.50.300">
    <property type="entry name" value="P-loop containing nucleotide triphosphate hydrolases"/>
    <property type="match status" value="1"/>
</dbReference>
<evidence type="ECO:0000313" key="10">
    <source>
        <dbReference type="EMBL" id="KAK7005799.1"/>
    </source>
</evidence>
<keyword evidence="5" id="KW-0547">Nucleotide-binding</keyword>
<dbReference type="Proteomes" id="UP001362999">
    <property type="component" value="Unassembled WGS sequence"/>
</dbReference>
<evidence type="ECO:0000313" key="11">
    <source>
        <dbReference type="Proteomes" id="UP001362999"/>
    </source>
</evidence>
<evidence type="ECO:0000256" key="1">
    <source>
        <dbReference type="ARBA" id="ARBA00004875"/>
    </source>
</evidence>
<comment type="pathway">
    <text evidence="1">Carbohydrate acid metabolism; D-gluconate degradation.</text>
</comment>
<dbReference type="CDD" id="cd02021">
    <property type="entry name" value="GntK"/>
    <property type="match status" value="1"/>
</dbReference>
<keyword evidence="11" id="KW-1185">Reference proteome</keyword>
<dbReference type="InterPro" id="IPR006001">
    <property type="entry name" value="Therm_gnt_kin"/>
</dbReference>
<dbReference type="EMBL" id="JAWWNJ010000077">
    <property type="protein sequence ID" value="KAK7005799.1"/>
    <property type="molecule type" value="Genomic_DNA"/>
</dbReference>
<comment type="caution">
    <text evidence="10">The sequence shown here is derived from an EMBL/GenBank/DDBJ whole genome shotgun (WGS) entry which is preliminary data.</text>
</comment>
<comment type="similarity">
    <text evidence="2">Belongs to the gluconokinase GntK/GntV family.</text>
</comment>
<evidence type="ECO:0000256" key="9">
    <source>
        <dbReference type="ARBA" id="ARBA00048090"/>
    </source>
</evidence>
<evidence type="ECO:0000256" key="8">
    <source>
        <dbReference type="ARBA" id="ARBA00029835"/>
    </source>
</evidence>
<evidence type="ECO:0000256" key="2">
    <source>
        <dbReference type="ARBA" id="ARBA00008420"/>
    </source>
</evidence>
<evidence type="ECO:0000256" key="5">
    <source>
        <dbReference type="ARBA" id="ARBA00022741"/>
    </source>
</evidence>
<sequence length="240" mass="25561">MALETSLTPPVPVLIIVMGVSGTGKSTLGAALAAALNMPYIDGDDLHPRTNVDKMAAGSPLTDADREPWLRIIRNTAERVTQEQTQKLKHTRSINGAGAEIGEFKNPSESENGTVAPGVVIACSALKRVYRDMLRGVISTISSSSNTHLTERAPGATDEVTIDLPTYFVFIEGTREVLMDRMLKRSGHFMKATMLDSQLSTLENPTGEEGVVAVSVEDSTATQVDTAVKGLGPMLSGHAI</sequence>
<name>A0AAW0A9H6_9AGAR</name>
<dbReference type="PANTHER" id="PTHR43442:SF3">
    <property type="entry name" value="GLUCONOKINASE-RELATED"/>
    <property type="match status" value="1"/>
</dbReference>
<dbReference type="SUPFAM" id="SSF52540">
    <property type="entry name" value="P-loop containing nucleoside triphosphate hydrolases"/>
    <property type="match status" value="1"/>
</dbReference>
<dbReference type="AlphaFoldDB" id="A0AAW0A9H6"/>
<dbReference type="GO" id="GO:0005975">
    <property type="term" value="P:carbohydrate metabolic process"/>
    <property type="evidence" value="ECO:0007669"/>
    <property type="project" value="InterPro"/>
</dbReference>
<dbReference type="EC" id="2.7.1.12" evidence="3"/>
<keyword evidence="6" id="KW-0418">Kinase</keyword>
<dbReference type="GO" id="GO:0005524">
    <property type="term" value="F:ATP binding"/>
    <property type="evidence" value="ECO:0007669"/>
    <property type="project" value="UniProtKB-KW"/>
</dbReference>
<dbReference type="InterPro" id="IPR027417">
    <property type="entry name" value="P-loop_NTPase"/>
</dbReference>
<gene>
    <name evidence="10" type="ORF">R3P38DRAFT_3039664</name>
</gene>
<dbReference type="GO" id="GO:0046316">
    <property type="term" value="F:gluconokinase activity"/>
    <property type="evidence" value="ECO:0007669"/>
    <property type="project" value="UniProtKB-EC"/>
</dbReference>
<evidence type="ECO:0000256" key="4">
    <source>
        <dbReference type="ARBA" id="ARBA00022679"/>
    </source>
</evidence>
<dbReference type="PANTHER" id="PTHR43442">
    <property type="entry name" value="GLUCONOKINASE-RELATED"/>
    <property type="match status" value="1"/>
</dbReference>
<comment type="catalytic activity">
    <reaction evidence="9">
        <text>D-gluconate + ATP = 6-phospho-D-gluconate + ADP + H(+)</text>
        <dbReference type="Rhea" id="RHEA:19433"/>
        <dbReference type="ChEBI" id="CHEBI:15378"/>
        <dbReference type="ChEBI" id="CHEBI:18391"/>
        <dbReference type="ChEBI" id="CHEBI:30616"/>
        <dbReference type="ChEBI" id="CHEBI:58759"/>
        <dbReference type="ChEBI" id="CHEBI:456216"/>
        <dbReference type="EC" id="2.7.1.12"/>
    </reaction>
</comment>
<proteinExistence type="inferred from homology"/>
<evidence type="ECO:0000256" key="3">
    <source>
        <dbReference type="ARBA" id="ARBA00012054"/>
    </source>
</evidence>
<keyword evidence="7" id="KW-0067">ATP-binding</keyword>
<evidence type="ECO:0000256" key="6">
    <source>
        <dbReference type="ARBA" id="ARBA00022777"/>
    </source>
</evidence>
<accession>A0AAW0A9H6</accession>
<evidence type="ECO:0000256" key="7">
    <source>
        <dbReference type="ARBA" id="ARBA00022840"/>
    </source>
</evidence>